<keyword evidence="9" id="KW-0325">Glycoprotein</keyword>
<feature type="transmembrane region" description="Helical" evidence="10">
    <location>
        <begin position="324"/>
        <end position="342"/>
    </location>
</feature>
<dbReference type="GO" id="GO:0032220">
    <property type="term" value="P:plasma membrane fusion involved in cytogamy"/>
    <property type="evidence" value="ECO:0007669"/>
    <property type="project" value="TreeGrafter"/>
</dbReference>
<keyword evidence="6 10" id="KW-0184">Conjugation</keyword>
<evidence type="ECO:0000256" key="4">
    <source>
        <dbReference type="ARBA" id="ARBA00022475"/>
    </source>
</evidence>
<evidence type="ECO:0000313" key="12">
    <source>
        <dbReference type="Proteomes" id="UP000030854"/>
    </source>
</evidence>
<reference evidence="11 12" key="1">
    <citation type="journal article" date="2014" name="BMC Genomics">
        <title>Adaptive genomic structural variation in the grape powdery mildew pathogen, Erysiphe necator.</title>
        <authorList>
            <person name="Jones L."/>
            <person name="Riaz S."/>
            <person name="Morales-Cruz A."/>
            <person name="Amrine K.C."/>
            <person name="McGuire B."/>
            <person name="Gubler W.D."/>
            <person name="Walker M.A."/>
            <person name="Cantu D."/>
        </authorList>
    </citation>
    <scope>NUCLEOTIDE SEQUENCE [LARGE SCALE GENOMIC DNA]</scope>
    <source>
        <strain evidence="12">c</strain>
    </source>
</reference>
<dbReference type="EMBL" id="JNVN01001133">
    <property type="protein sequence ID" value="KHJ33955.1"/>
    <property type="molecule type" value="Genomic_DNA"/>
</dbReference>
<evidence type="ECO:0000256" key="3">
    <source>
        <dbReference type="ARBA" id="ARBA00010780"/>
    </source>
</evidence>
<dbReference type="GO" id="GO:0043332">
    <property type="term" value="C:mating projection tip"/>
    <property type="evidence" value="ECO:0007669"/>
    <property type="project" value="UniProtKB-UniRule"/>
</dbReference>
<feature type="transmembrane region" description="Helical" evidence="10">
    <location>
        <begin position="52"/>
        <end position="71"/>
    </location>
</feature>
<feature type="transmembrane region" description="Helical" evidence="10">
    <location>
        <begin position="410"/>
        <end position="431"/>
    </location>
</feature>
<proteinExistence type="inferred from homology"/>
<evidence type="ECO:0000256" key="2">
    <source>
        <dbReference type="ARBA" id="ARBA00004651"/>
    </source>
</evidence>
<comment type="caution">
    <text evidence="11">The sequence shown here is derived from an EMBL/GenBank/DDBJ whole genome shotgun (WGS) entry which is preliminary data.</text>
</comment>
<dbReference type="PANTHER" id="PTHR31030:SF1">
    <property type="entry name" value="PLASMA MEMBRANE FUSION PROTEIN PRM1"/>
    <property type="match status" value="1"/>
</dbReference>
<keyword evidence="5 10" id="KW-0812">Transmembrane</keyword>
<evidence type="ECO:0000256" key="1">
    <source>
        <dbReference type="ARBA" id="ARBA00002512"/>
    </source>
</evidence>
<dbReference type="STRING" id="52586.A0A0B1P9C1"/>
<keyword evidence="8 10" id="KW-0472">Membrane</keyword>
<comment type="function">
    <text evidence="1 10">Involved in cell fusion during mating by stabilizing the plasma membrane fusion event.</text>
</comment>
<evidence type="ECO:0000256" key="5">
    <source>
        <dbReference type="ARBA" id="ARBA00022692"/>
    </source>
</evidence>
<protein>
    <recommendedName>
        <fullName evidence="10">Plasma membrane fusion protein PRM1</fullName>
    </recommendedName>
</protein>
<feature type="transmembrane region" description="Helical" evidence="10">
    <location>
        <begin position="135"/>
        <end position="159"/>
    </location>
</feature>
<feature type="transmembrane region" description="Helical" evidence="10">
    <location>
        <begin position="610"/>
        <end position="633"/>
    </location>
</feature>
<dbReference type="InterPro" id="IPR026777">
    <property type="entry name" value="PRM1"/>
</dbReference>
<keyword evidence="7 10" id="KW-1133">Transmembrane helix</keyword>
<keyword evidence="4 10" id="KW-1003">Cell membrane</keyword>
<organism evidence="11 12">
    <name type="scientific">Uncinula necator</name>
    <name type="common">Grape powdery mildew</name>
    <dbReference type="NCBI Taxonomy" id="52586"/>
    <lineage>
        <taxon>Eukaryota</taxon>
        <taxon>Fungi</taxon>
        <taxon>Dikarya</taxon>
        <taxon>Ascomycota</taxon>
        <taxon>Pezizomycotina</taxon>
        <taxon>Leotiomycetes</taxon>
        <taxon>Erysiphales</taxon>
        <taxon>Erysiphaceae</taxon>
        <taxon>Erysiphe</taxon>
    </lineage>
</organism>
<sequence length="728" mass="81315">MTFESKFKSSFPAIPTSLNAGDLEMSGHDFFLNNPTLAQPHLGLRARLSQIFINRWTVLILLVLCRLLLAIRDINYNIEKAREESLEACTSVENVGSAMASMPHYLSKGINSLTAETITKTIDGLMDMMMDTLEIVSSIVLFVINMFTQTYACLITFAVTGSLTASIELIEKVGKFLNESIGPVTETLAGDTKKFQDGLNNFLKKIQLPAIFGKTIPVPTIDISGPIDSLRKIKIDPTVMNKELDKLNSSLPNFADVQKFTENVVKFPFNQLGKQINESKASYTFNHSIFPVAEKKRLTFCSDNQIINDFFNGIVTIISKARTLIIMVFTIVAVLLCVATAYKEIRTWNKLHDGSNSIFSHIESYQDLIYFFSRPHTSLLGVHMSIKLFSSKRRRNLLRWFVAYTTTAPALYVLSLGVAGLLSCLGQFILLKIVQKEVPVIADEVGKFTELVVKSLDDASKQWAIDANGVIYQTNMRINKDVFGWVQTGSEAINGTIDQFTNEMTKVLNVTFGGTILYKPILEVMNCLVGLKIASVQKGLTWVHDKAHVNIPEFKTDVFSLGAVASLATSNTSDTADSFLASTGDLTSDKITSAVTKVIAKLQDSILEEIMISSTLILIWVIYVLFGLSRVIFENLRRVKVHGEGGPPSYSEDKSEILKKNFYASSYSRYLPDFARSKVTSMNSRSRWSHDNENEKINEISDYPCVSKLKSLFTRSDRENDIFRGEII</sequence>
<evidence type="ECO:0000256" key="8">
    <source>
        <dbReference type="ARBA" id="ARBA00023136"/>
    </source>
</evidence>
<evidence type="ECO:0000256" key="10">
    <source>
        <dbReference type="RuleBase" id="RU366035"/>
    </source>
</evidence>
<evidence type="ECO:0000256" key="6">
    <source>
        <dbReference type="ARBA" id="ARBA00022971"/>
    </source>
</evidence>
<comment type="subcellular location">
    <subcellularLocation>
        <location evidence="2 10">Cell membrane</location>
        <topology evidence="2 10">Multi-pass membrane protein</topology>
    </subcellularLocation>
</comment>
<dbReference type="Proteomes" id="UP000030854">
    <property type="component" value="Unassembled WGS sequence"/>
</dbReference>
<evidence type="ECO:0000256" key="7">
    <source>
        <dbReference type="ARBA" id="ARBA00022989"/>
    </source>
</evidence>
<gene>
    <name evidence="11" type="ORF">EV44_g1746</name>
</gene>
<dbReference type="OMA" id="NVFGWVN"/>
<dbReference type="GO" id="GO:0005886">
    <property type="term" value="C:plasma membrane"/>
    <property type="evidence" value="ECO:0007669"/>
    <property type="project" value="UniProtKB-SubCell"/>
</dbReference>
<keyword evidence="12" id="KW-1185">Reference proteome</keyword>
<comment type="similarity">
    <text evidence="3 10">Belongs to the PRM1 family.</text>
</comment>
<evidence type="ECO:0000256" key="9">
    <source>
        <dbReference type="ARBA" id="ARBA00023180"/>
    </source>
</evidence>
<name>A0A0B1P9C1_UNCNE</name>
<dbReference type="PANTHER" id="PTHR31030">
    <property type="entry name" value="PLASMA MEMBRANE FUSION PROTEIN PRM1"/>
    <property type="match status" value="1"/>
</dbReference>
<dbReference type="HOGENOM" id="CLU_010191_1_0_1"/>
<dbReference type="AlphaFoldDB" id="A0A0B1P9C1"/>
<accession>A0A0B1P9C1</accession>
<evidence type="ECO:0000313" key="11">
    <source>
        <dbReference type="EMBL" id="KHJ33955.1"/>
    </source>
</evidence>